<comment type="caution">
    <text evidence="1">The sequence shown here is derived from an EMBL/GenBank/DDBJ whole genome shotgun (WGS) entry which is preliminary data.</text>
</comment>
<protein>
    <recommendedName>
        <fullName evidence="3">HMA domain-containing protein</fullName>
    </recommendedName>
</protein>
<dbReference type="InterPro" id="IPR036163">
    <property type="entry name" value="HMA_dom_sf"/>
</dbReference>
<evidence type="ECO:0008006" key="3">
    <source>
        <dbReference type="Google" id="ProtNLM"/>
    </source>
</evidence>
<name>A0AAW1J4N7_SAPOF</name>
<gene>
    <name evidence="1" type="ORF">RND81_08G080500</name>
</gene>
<proteinExistence type="predicted"/>
<dbReference type="GO" id="GO:0046872">
    <property type="term" value="F:metal ion binding"/>
    <property type="evidence" value="ECO:0007669"/>
    <property type="project" value="InterPro"/>
</dbReference>
<dbReference type="Gene3D" id="3.30.70.100">
    <property type="match status" value="1"/>
</dbReference>
<evidence type="ECO:0000313" key="2">
    <source>
        <dbReference type="Proteomes" id="UP001443914"/>
    </source>
</evidence>
<dbReference type="SUPFAM" id="SSF55008">
    <property type="entry name" value="HMA, heavy metal-associated domain"/>
    <property type="match status" value="1"/>
</dbReference>
<dbReference type="EMBL" id="JBDFQZ010000008">
    <property type="protein sequence ID" value="KAK9698069.1"/>
    <property type="molecule type" value="Genomic_DNA"/>
</dbReference>
<organism evidence="1 2">
    <name type="scientific">Saponaria officinalis</name>
    <name type="common">Common soapwort</name>
    <name type="synonym">Lychnis saponaria</name>
    <dbReference type="NCBI Taxonomy" id="3572"/>
    <lineage>
        <taxon>Eukaryota</taxon>
        <taxon>Viridiplantae</taxon>
        <taxon>Streptophyta</taxon>
        <taxon>Embryophyta</taxon>
        <taxon>Tracheophyta</taxon>
        <taxon>Spermatophyta</taxon>
        <taxon>Magnoliopsida</taxon>
        <taxon>eudicotyledons</taxon>
        <taxon>Gunneridae</taxon>
        <taxon>Pentapetalae</taxon>
        <taxon>Caryophyllales</taxon>
        <taxon>Caryophyllaceae</taxon>
        <taxon>Caryophylleae</taxon>
        <taxon>Saponaria</taxon>
    </lineage>
</organism>
<evidence type="ECO:0000313" key="1">
    <source>
        <dbReference type="EMBL" id="KAK9698069.1"/>
    </source>
</evidence>
<dbReference type="Proteomes" id="UP001443914">
    <property type="component" value="Unassembled WGS sequence"/>
</dbReference>
<sequence length="74" mass="8123">MSVLIQLIVGLNSKGCLCSILYIETYDIDTRLNKVTVTGKVTEEEVIRVIHKIGKTASTWVDLQQTNGAAAARM</sequence>
<accession>A0AAW1J4N7</accession>
<keyword evidence="2" id="KW-1185">Reference proteome</keyword>
<reference evidence="1" key="1">
    <citation type="submission" date="2024-03" db="EMBL/GenBank/DDBJ databases">
        <title>WGS assembly of Saponaria officinalis var. Norfolk2.</title>
        <authorList>
            <person name="Jenkins J."/>
            <person name="Shu S."/>
            <person name="Grimwood J."/>
            <person name="Barry K."/>
            <person name="Goodstein D."/>
            <person name="Schmutz J."/>
            <person name="Leebens-Mack J."/>
            <person name="Osbourn A."/>
        </authorList>
    </citation>
    <scope>NUCLEOTIDE SEQUENCE [LARGE SCALE GENOMIC DNA]</scope>
    <source>
        <strain evidence="1">JIC</strain>
    </source>
</reference>
<dbReference type="AlphaFoldDB" id="A0AAW1J4N7"/>